<evidence type="ECO:0000256" key="2">
    <source>
        <dbReference type="ARBA" id="ARBA00005528"/>
    </source>
</evidence>
<keyword evidence="16" id="KW-1185">Reference proteome</keyword>
<dbReference type="GO" id="GO:0005737">
    <property type="term" value="C:cytoplasm"/>
    <property type="evidence" value="ECO:0007669"/>
    <property type="project" value="UniProtKB-SubCell"/>
</dbReference>
<dbReference type="InterPro" id="IPR029028">
    <property type="entry name" value="Alpha/beta_knot_MTases"/>
</dbReference>
<name>A0A8H2M465_9FIRM</name>
<comment type="caution">
    <text evidence="15">The sequence shown here is derived from an EMBL/GenBank/DDBJ whole genome shotgun (WGS) entry which is preliminary data.</text>
</comment>
<evidence type="ECO:0000256" key="11">
    <source>
        <dbReference type="ARBA" id="ARBA00047944"/>
    </source>
</evidence>
<comment type="subcellular location">
    <subcellularLocation>
        <location evidence="1 12">Cytoplasm</location>
    </subcellularLocation>
</comment>
<dbReference type="InterPro" id="IPR006700">
    <property type="entry name" value="RsmE"/>
</dbReference>
<evidence type="ECO:0000256" key="7">
    <source>
        <dbReference type="ARBA" id="ARBA00022603"/>
    </source>
</evidence>
<evidence type="ECO:0000256" key="8">
    <source>
        <dbReference type="ARBA" id="ARBA00022679"/>
    </source>
</evidence>
<proteinExistence type="inferred from homology"/>
<evidence type="ECO:0000259" key="13">
    <source>
        <dbReference type="Pfam" id="PF04452"/>
    </source>
</evidence>
<keyword evidence="8 12" id="KW-0808">Transferase</keyword>
<evidence type="ECO:0000256" key="12">
    <source>
        <dbReference type="PIRNR" id="PIRNR015601"/>
    </source>
</evidence>
<dbReference type="PIRSF" id="PIRSF015601">
    <property type="entry name" value="MTase_slr0722"/>
    <property type="match status" value="1"/>
</dbReference>
<dbReference type="PANTHER" id="PTHR30027">
    <property type="entry name" value="RIBOSOMAL RNA SMALL SUBUNIT METHYLTRANSFERASE E"/>
    <property type="match status" value="1"/>
</dbReference>
<keyword evidence="9 12" id="KW-0949">S-adenosyl-L-methionine</keyword>
<dbReference type="InterPro" id="IPR029026">
    <property type="entry name" value="tRNA_m1G_MTases_N"/>
</dbReference>
<dbReference type="InterPro" id="IPR046886">
    <property type="entry name" value="RsmE_MTase_dom"/>
</dbReference>
<dbReference type="CDD" id="cd18084">
    <property type="entry name" value="RsmE-like"/>
    <property type="match status" value="1"/>
</dbReference>
<dbReference type="AlphaFoldDB" id="A0A8H2M465"/>
<dbReference type="NCBIfam" id="TIGR00046">
    <property type="entry name" value="RsmE family RNA methyltransferase"/>
    <property type="match status" value="1"/>
</dbReference>
<keyword evidence="7 12" id="KW-0489">Methyltransferase</keyword>
<evidence type="ECO:0000256" key="5">
    <source>
        <dbReference type="ARBA" id="ARBA00022490"/>
    </source>
</evidence>
<dbReference type="Pfam" id="PF20260">
    <property type="entry name" value="PUA_4"/>
    <property type="match status" value="1"/>
</dbReference>
<evidence type="ECO:0000256" key="6">
    <source>
        <dbReference type="ARBA" id="ARBA00022552"/>
    </source>
</evidence>
<evidence type="ECO:0000256" key="9">
    <source>
        <dbReference type="ARBA" id="ARBA00022691"/>
    </source>
</evidence>
<feature type="domain" description="Ribosomal RNA small subunit methyltransferase E PUA-like" evidence="14">
    <location>
        <begin position="24"/>
        <end position="58"/>
    </location>
</feature>
<dbReference type="PANTHER" id="PTHR30027:SF3">
    <property type="entry name" value="16S RRNA (URACIL(1498)-N(3))-METHYLTRANSFERASE"/>
    <property type="match status" value="1"/>
</dbReference>
<reference evidence="15 16" key="1">
    <citation type="submission" date="2019-02" db="EMBL/GenBank/DDBJ databases">
        <authorList>
            <consortium name="Pathogen Informatics"/>
        </authorList>
    </citation>
    <scope>NUCLEOTIDE SEQUENCE [LARGE SCALE GENOMIC DNA]</scope>
    <source>
        <strain evidence="15 16">3012STDY7089603</strain>
    </source>
</reference>
<accession>A0A8H2M465</accession>
<dbReference type="InterPro" id="IPR046887">
    <property type="entry name" value="RsmE_PUA-like"/>
</dbReference>
<dbReference type="GO" id="GO:0070475">
    <property type="term" value="P:rRNA base methylation"/>
    <property type="evidence" value="ECO:0007669"/>
    <property type="project" value="TreeGrafter"/>
</dbReference>
<evidence type="ECO:0000256" key="3">
    <source>
        <dbReference type="ARBA" id="ARBA00012328"/>
    </source>
</evidence>
<dbReference type="EMBL" id="CAACYI010000001">
    <property type="protein sequence ID" value="VFB16194.1"/>
    <property type="molecule type" value="Genomic_DNA"/>
</dbReference>
<dbReference type="GO" id="GO:0070042">
    <property type="term" value="F:rRNA (uridine-N3-)-methyltransferase activity"/>
    <property type="evidence" value="ECO:0007669"/>
    <property type="project" value="TreeGrafter"/>
</dbReference>
<dbReference type="Pfam" id="PF04452">
    <property type="entry name" value="Methyltrans_RNA"/>
    <property type="match status" value="1"/>
</dbReference>
<keyword evidence="5 12" id="KW-0963">Cytoplasm</keyword>
<dbReference type="SUPFAM" id="SSF75217">
    <property type="entry name" value="alpha/beta knot"/>
    <property type="match status" value="1"/>
</dbReference>
<keyword evidence="6 12" id="KW-0698">rRNA processing</keyword>
<dbReference type="SUPFAM" id="SSF88697">
    <property type="entry name" value="PUA domain-like"/>
    <property type="match status" value="1"/>
</dbReference>
<gene>
    <name evidence="15" type="primary">rsmE</name>
    <name evidence="15" type="ORF">NCTC13150_00712</name>
</gene>
<evidence type="ECO:0000313" key="16">
    <source>
        <dbReference type="Proteomes" id="UP000377798"/>
    </source>
</evidence>
<comment type="catalytic activity">
    <reaction evidence="11 12">
        <text>uridine(1498) in 16S rRNA + S-adenosyl-L-methionine = N(3)-methyluridine(1498) in 16S rRNA + S-adenosyl-L-homocysteine + H(+)</text>
        <dbReference type="Rhea" id="RHEA:42920"/>
        <dbReference type="Rhea" id="RHEA-COMP:10283"/>
        <dbReference type="Rhea" id="RHEA-COMP:10284"/>
        <dbReference type="ChEBI" id="CHEBI:15378"/>
        <dbReference type="ChEBI" id="CHEBI:57856"/>
        <dbReference type="ChEBI" id="CHEBI:59789"/>
        <dbReference type="ChEBI" id="CHEBI:65315"/>
        <dbReference type="ChEBI" id="CHEBI:74502"/>
        <dbReference type="EC" id="2.1.1.193"/>
    </reaction>
</comment>
<protein>
    <recommendedName>
        <fullName evidence="4 12">Ribosomal RNA small subunit methyltransferase E</fullName>
        <ecNumber evidence="3 12">2.1.1.193</ecNumber>
    </recommendedName>
</protein>
<dbReference type="Gene3D" id="3.40.1280.10">
    <property type="match status" value="1"/>
</dbReference>
<comment type="similarity">
    <text evidence="2 12">Belongs to the RNA methyltransferase RsmE family.</text>
</comment>
<evidence type="ECO:0000256" key="10">
    <source>
        <dbReference type="ARBA" id="ARBA00025699"/>
    </source>
</evidence>
<evidence type="ECO:0000256" key="4">
    <source>
        <dbReference type="ARBA" id="ARBA00013673"/>
    </source>
</evidence>
<dbReference type="EC" id="2.1.1.193" evidence="3 12"/>
<evidence type="ECO:0000256" key="1">
    <source>
        <dbReference type="ARBA" id="ARBA00004496"/>
    </source>
</evidence>
<dbReference type="Proteomes" id="UP000377798">
    <property type="component" value="Unassembled WGS sequence"/>
</dbReference>
<evidence type="ECO:0000313" key="15">
    <source>
        <dbReference type="EMBL" id="VFB16194.1"/>
    </source>
</evidence>
<comment type="function">
    <text evidence="10 12">Specifically methylates the N3 position of the uracil ring of uridine 1498 (m3U1498) in 16S rRNA. Acts on the fully assembled 30S ribosomal subunit.</text>
</comment>
<organism evidence="15 16">
    <name type="scientific">Urinicoccus massiliensis</name>
    <dbReference type="NCBI Taxonomy" id="1723382"/>
    <lineage>
        <taxon>Bacteria</taxon>
        <taxon>Bacillati</taxon>
        <taxon>Bacillota</taxon>
        <taxon>Tissierellia</taxon>
        <taxon>Tissierellales</taxon>
        <taxon>Peptoniphilaceae</taxon>
        <taxon>Urinicoccus</taxon>
    </lineage>
</organism>
<feature type="domain" description="Ribosomal RNA small subunit methyltransferase E methyltransferase" evidence="13">
    <location>
        <begin position="77"/>
        <end position="234"/>
    </location>
</feature>
<dbReference type="InterPro" id="IPR015947">
    <property type="entry name" value="PUA-like_sf"/>
</dbReference>
<sequence length="245" mass="28240">MIGLSLWLGRKMTRVFLNDDQKLSPEDLHHLFHVLRMTSGDFLEAVYKRDLYRARLTDQSAQDGSLALEEKLEARQKDYRVFLLQGLAKGQKWEEVLEHGTEVGIDAFVAIQMKRSLRKVDHKWDKLKNRWEKIVEKAAKQSKQVDIPQVYPPMTLKEGLEILPKDSLILVCYEEEKDHFMKDYIQGQEKNIVLIIGPEGGLDSEEVDLIKARGGHPVSLGKNILRTETAPLIAGDRVYCLMEER</sequence>
<evidence type="ECO:0000259" key="14">
    <source>
        <dbReference type="Pfam" id="PF20260"/>
    </source>
</evidence>